<feature type="transmembrane region" description="Helical" evidence="9">
    <location>
        <begin position="86"/>
        <end position="104"/>
    </location>
</feature>
<comment type="subcellular location">
    <subcellularLocation>
        <location evidence="9">Cell membrane</location>
        <topology evidence="9">Multi-pass membrane protein</topology>
    </subcellularLocation>
</comment>
<keyword evidence="8 9" id="KW-0472">Membrane</keyword>
<protein>
    <recommendedName>
        <fullName evidence="9">Lipoprotein signal peptidase</fullName>
        <ecNumber evidence="9">3.4.23.36</ecNumber>
    </recommendedName>
    <alternativeName>
        <fullName evidence="9">Prolipoprotein signal peptidase</fullName>
    </alternativeName>
    <alternativeName>
        <fullName evidence="9">Signal peptidase II</fullName>
        <shortName evidence="9">SPase II</shortName>
    </alternativeName>
</protein>
<evidence type="ECO:0000313" key="12">
    <source>
        <dbReference type="EMBL" id="HJB14301.1"/>
    </source>
</evidence>
<accession>A0A9D2RT04</accession>
<comment type="catalytic activity">
    <reaction evidence="9 10">
        <text>Release of signal peptides from bacterial membrane prolipoproteins. Hydrolyzes -Xaa-Yaa-Zaa-|-(S,diacylglyceryl)Cys-, in which Xaa is hydrophobic (preferably Leu), and Yaa (Ala or Ser) and Zaa (Gly or Ala) have small, neutral side chains.</text>
        <dbReference type="EC" id="3.4.23.36"/>
    </reaction>
</comment>
<organism evidence="12 13">
    <name type="scientific">Candidatus Oscillibacter excrementigallinarum</name>
    <dbReference type="NCBI Taxonomy" id="2838716"/>
    <lineage>
        <taxon>Bacteria</taxon>
        <taxon>Bacillati</taxon>
        <taxon>Bacillota</taxon>
        <taxon>Clostridia</taxon>
        <taxon>Eubacteriales</taxon>
        <taxon>Oscillospiraceae</taxon>
        <taxon>Oscillibacter</taxon>
    </lineage>
</organism>
<dbReference type="Proteomes" id="UP000823824">
    <property type="component" value="Unassembled WGS sequence"/>
</dbReference>
<comment type="pathway">
    <text evidence="9">Protein modification; lipoprotein biosynthesis (signal peptide cleavage).</text>
</comment>
<keyword evidence="5 9" id="KW-0064">Aspartyl protease</keyword>
<keyword evidence="7 9" id="KW-1133">Transmembrane helix</keyword>
<evidence type="ECO:0000256" key="5">
    <source>
        <dbReference type="ARBA" id="ARBA00022750"/>
    </source>
</evidence>
<dbReference type="PROSITE" id="PS00855">
    <property type="entry name" value="SPASE_II"/>
    <property type="match status" value="1"/>
</dbReference>
<dbReference type="GO" id="GO:0004190">
    <property type="term" value="F:aspartic-type endopeptidase activity"/>
    <property type="evidence" value="ECO:0007669"/>
    <property type="project" value="UniProtKB-UniRule"/>
</dbReference>
<keyword evidence="3 9" id="KW-0645">Protease</keyword>
<dbReference type="PRINTS" id="PR00781">
    <property type="entry name" value="LIPOSIGPTASE"/>
</dbReference>
<evidence type="ECO:0000256" key="3">
    <source>
        <dbReference type="ARBA" id="ARBA00022670"/>
    </source>
</evidence>
<name>A0A9D2RT04_9FIRM</name>
<keyword evidence="6 9" id="KW-0378">Hydrolase</keyword>
<dbReference type="EMBL" id="DWZJ01000104">
    <property type="protein sequence ID" value="HJB14301.1"/>
    <property type="molecule type" value="Genomic_DNA"/>
</dbReference>
<comment type="caution">
    <text evidence="9">Lacks conserved residue(s) required for the propagation of feature annotation.</text>
</comment>
<comment type="similarity">
    <text evidence="1 9 11">Belongs to the peptidase A8 family.</text>
</comment>
<evidence type="ECO:0000256" key="9">
    <source>
        <dbReference type="HAMAP-Rule" id="MF_00161"/>
    </source>
</evidence>
<evidence type="ECO:0000256" key="6">
    <source>
        <dbReference type="ARBA" id="ARBA00022801"/>
    </source>
</evidence>
<sequence length="168" mass="18529">MLYALCAALAAALLGLDQWVKHYVTVNIPLGEAQEFLPGLVELRTVHNYGAAWSSFSGMRWLLVAVTAVIVLAVAVVLIRRIVRHPLGVAAGFLILSGGLGNIIDRVRLGYVVDMFHLEFWPSYPTFNVADICVVCGAVLAAIYYLWFYEKYDRRDKTHGDTDAPSAS</sequence>
<dbReference type="Pfam" id="PF01252">
    <property type="entry name" value="Peptidase_A8"/>
    <property type="match status" value="1"/>
</dbReference>
<proteinExistence type="inferred from homology"/>
<dbReference type="HAMAP" id="MF_00161">
    <property type="entry name" value="LspA"/>
    <property type="match status" value="1"/>
</dbReference>
<dbReference type="InterPro" id="IPR001872">
    <property type="entry name" value="Peptidase_A8"/>
</dbReference>
<dbReference type="EC" id="3.4.23.36" evidence="9"/>
<evidence type="ECO:0000313" key="13">
    <source>
        <dbReference type="Proteomes" id="UP000823824"/>
    </source>
</evidence>
<feature type="transmembrane region" description="Helical" evidence="9">
    <location>
        <begin position="57"/>
        <end position="79"/>
    </location>
</feature>
<evidence type="ECO:0000256" key="10">
    <source>
        <dbReference type="RuleBase" id="RU000594"/>
    </source>
</evidence>
<feature type="transmembrane region" description="Helical" evidence="9">
    <location>
        <begin position="124"/>
        <end position="147"/>
    </location>
</feature>
<keyword evidence="2 9" id="KW-1003">Cell membrane</keyword>
<dbReference type="PANTHER" id="PTHR33695:SF1">
    <property type="entry name" value="LIPOPROTEIN SIGNAL PEPTIDASE"/>
    <property type="match status" value="1"/>
</dbReference>
<dbReference type="GO" id="GO:0005886">
    <property type="term" value="C:plasma membrane"/>
    <property type="evidence" value="ECO:0007669"/>
    <property type="project" value="UniProtKB-SubCell"/>
</dbReference>
<evidence type="ECO:0000256" key="4">
    <source>
        <dbReference type="ARBA" id="ARBA00022692"/>
    </source>
</evidence>
<comment type="function">
    <text evidence="9 10">This protein specifically catalyzes the removal of signal peptides from prolipoproteins.</text>
</comment>
<dbReference type="AlphaFoldDB" id="A0A9D2RT04"/>
<comment type="caution">
    <text evidence="12">The sequence shown here is derived from an EMBL/GenBank/DDBJ whole genome shotgun (WGS) entry which is preliminary data.</text>
</comment>
<evidence type="ECO:0000256" key="11">
    <source>
        <dbReference type="RuleBase" id="RU004181"/>
    </source>
</evidence>
<reference evidence="12" key="1">
    <citation type="journal article" date="2021" name="PeerJ">
        <title>Extensive microbial diversity within the chicken gut microbiome revealed by metagenomics and culture.</title>
        <authorList>
            <person name="Gilroy R."/>
            <person name="Ravi A."/>
            <person name="Getino M."/>
            <person name="Pursley I."/>
            <person name="Horton D.L."/>
            <person name="Alikhan N.F."/>
            <person name="Baker D."/>
            <person name="Gharbi K."/>
            <person name="Hall N."/>
            <person name="Watson M."/>
            <person name="Adriaenssens E.M."/>
            <person name="Foster-Nyarko E."/>
            <person name="Jarju S."/>
            <person name="Secka A."/>
            <person name="Antonio M."/>
            <person name="Oren A."/>
            <person name="Chaudhuri R.R."/>
            <person name="La Ragione R."/>
            <person name="Hildebrand F."/>
            <person name="Pallen M.J."/>
        </authorList>
    </citation>
    <scope>NUCLEOTIDE SEQUENCE</scope>
    <source>
        <strain evidence="12">ChiBcec18-1249</strain>
    </source>
</reference>
<dbReference type="NCBIfam" id="TIGR00077">
    <property type="entry name" value="lspA"/>
    <property type="match status" value="1"/>
</dbReference>
<evidence type="ECO:0000256" key="8">
    <source>
        <dbReference type="ARBA" id="ARBA00023136"/>
    </source>
</evidence>
<keyword evidence="4 9" id="KW-0812">Transmembrane</keyword>
<evidence type="ECO:0000256" key="1">
    <source>
        <dbReference type="ARBA" id="ARBA00006139"/>
    </source>
</evidence>
<feature type="active site" evidence="9">
    <location>
        <position position="114"/>
    </location>
</feature>
<reference evidence="12" key="2">
    <citation type="submission" date="2021-04" db="EMBL/GenBank/DDBJ databases">
        <authorList>
            <person name="Gilroy R."/>
        </authorList>
    </citation>
    <scope>NUCLEOTIDE SEQUENCE</scope>
    <source>
        <strain evidence="12">ChiBcec18-1249</strain>
    </source>
</reference>
<evidence type="ECO:0000256" key="7">
    <source>
        <dbReference type="ARBA" id="ARBA00022989"/>
    </source>
</evidence>
<evidence type="ECO:0000256" key="2">
    <source>
        <dbReference type="ARBA" id="ARBA00022475"/>
    </source>
</evidence>
<dbReference type="PANTHER" id="PTHR33695">
    <property type="entry name" value="LIPOPROTEIN SIGNAL PEPTIDASE"/>
    <property type="match status" value="1"/>
</dbReference>
<dbReference type="GO" id="GO:0006508">
    <property type="term" value="P:proteolysis"/>
    <property type="evidence" value="ECO:0007669"/>
    <property type="project" value="UniProtKB-KW"/>
</dbReference>
<gene>
    <name evidence="9 12" type="primary">lspA</name>
    <name evidence="12" type="ORF">H9787_11420</name>
</gene>
<feature type="active site" evidence="9">
    <location>
        <position position="131"/>
    </location>
</feature>